<feature type="region of interest" description="Disordered" evidence="1">
    <location>
        <begin position="52"/>
        <end position="71"/>
    </location>
</feature>
<evidence type="ECO:0000313" key="3">
    <source>
        <dbReference type="Proteomes" id="UP000008311"/>
    </source>
</evidence>
<protein>
    <submittedName>
        <fullName evidence="2">Uncharacterized protein</fullName>
    </submittedName>
</protein>
<accession>B9SD84</accession>
<evidence type="ECO:0000256" key="1">
    <source>
        <dbReference type="SAM" id="MobiDB-lite"/>
    </source>
</evidence>
<keyword evidence="3" id="KW-1185">Reference proteome</keyword>
<dbReference type="EMBL" id="EQ973926">
    <property type="protein sequence ID" value="EEF38440.1"/>
    <property type="molecule type" value="Genomic_DNA"/>
</dbReference>
<gene>
    <name evidence="2" type="ORF">RCOM_1164660</name>
</gene>
<dbReference type="InParanoid" id="B9SD84"/>
<proteinExistence type="predicted"/>
<sequence>MAGNGGLITLAASIIRLPSTVPRDEVVADVSRSCGGGGVAVGAADLAHAKEADGDTIDGESDAIVPGGEGGYRHLDLRRASTASSLPHDRPPPLSSVEF</sequence>
<reference evidence="3" key="1">
    <citation type="journal article" date="2010" name="Nat. Biotechnol.">
        <title>Draft genome sequence of the oilseed species Ricinus communis.</title>
        <authorList>
            <person name="Chan A.P."/>
            <person name="Crabtree J."/>
            <person name="Zhao Q."/>
            <person name="Lorenzi H."/>
            <person name="Orvis J."/>
            <person name="Puiu D."/>
            <person name="Melake-Berhan A."/>
            <person name="Jones K.M."/>
            <person name="Redman J."/>
            <person name="Chen G."/>
            <person name="Cahoon E.B."/>
            <person name="Gedil M."/>
            <person name="Stanke M."/>
            <person name="Haas B.J."/>
            <person name="Wortman J.R."/>
            <person name="Fraser-Liggett C.M."/>
            <person name="Ravel J."/>
            <person name="Rabinowicz P.D."/>
        </authorList>
    </citation>
    <scope>NUCLEOTIDE SEQUENCE [LARGE SCALE GENOMIC DNA]</scope>
    <source>
        <strain evidence="3">cv. Hale</strain>
    </source>
</reference>
<evidence type="ECO:0000313" key="2">
    <source>
        <dbReference type="EMBL" id="EEF38440.1"/>
    </source>
</evidence>
<name>B9SD84_RICCO</name>
<dbReference type="AlphaFoldDB" id="B9SD84"/>
<dbReference type="Proteomes" id="UP000008311">
    <property type="component" value="Unassembled WGS sequence"/>
</dbReference>
<organism evidence="2 3">
    <name type="scientific">Ricinus communis</name>
    <name type="common">Castor bean</name>
    <dbReference type="NCBI Taxonomy" id="3988"/>
    <lineage>
        <taxon>Eukaryota</taxon>
        <taxon>Viridiplantae</taxon>
        <taxon>Streptophyta</taxon>
        <taxon>Embryophyta</taxon>
        <taxon>Tracheophyta</taxon>
        <taxon>Spermatophyta</taxon>
        <taxon>Magnoliopsida</taxon>
        <taxon>eudicotyledons</taxon>
        <taxon>Gunneridae</taxon>
        <taxon>Pentapetalae</taxon>
        <taxon>rosids</taxon>
        <taxon>fabids</taxon>
        <taxon>Malpighiales</taxon>
        <taxon>Euphorbiaceae</taxon>
        <taxon>Acalyphoideae</taxon>
        <taxon>Acalypheae</taxon>
        <taxon>Ricinus</taxon>
    </lineage>
</organism>